<feature type="domain" description="Carrier" evidence="1">
    <location>
        <begin position="1035"/>
        <end position="1110"/>
    </location>
</feature>
<dbReference type="Pfam" id="PF00501">
    <property type="entry name" value="AMP-binding"/>
    <property type="match status" value="1"/>
</dbReference>
<dbReference type="AlphaFoldDB" id="A0A486XMR9"/>
<dbReference type="FunFam" id="3.40.50.12780:FF:000012">
    <property type="entry name" value="Non-ribosomal peptide synthetase"/>
    <property type="match status" value="1"/>
</dbReference>
<dbReference type="InterPro" id="IPR009081">
    <property type="entry name" value="PP-bd_ACP"/>
</dbReference>
<dbReference type="Gene3D" id="1.10.1200.10">
    <property type="entry name" value="ACP-like"/>
    <property type="match status" value="1"/>
</dbReference>
<protein>
    <submittedName>
        <fullName evidence="2">Non-ribosomal peptide synthase</fullName>
        <ecNumber evidence="2">6.3.2.26</ecNumber>
    </submittedName>
</protein>
<dbReference type="GO" id="GO:0005829">
    <property type="term" value="C:cytosol"/>
    <property type="evidence" value="ECO:0007669"/>
    <property type="project" value="TreeGrafter"/>
</dbReference>
<dbReference type="FunFam" id="3.40.50.980:FF:000001">
    <property type="entry name" value="Non-ribosomal peptide synthetase"/>
    <property type="match status" value="1"/>
</dbReference>
<dbReference type="GO" id="GO:0047527">
    <property type="term" value="F:2,3-dihydroxybenzoate-serine ligase activity"/>
    <property type="evidence" value="ECO:0007669"/>
    <property type="project" value="TreeGrafter"/>
</dbReference>
<reference evidence="2" key="1">
    <citation type="submission" date="2019-04" db="EMBL/GenBank/DDBJ databases">
        <authorList>
            <person name="Brambilla D."/>
        </authorList>
    </citation>
    <scope>NUCLEOTIDE SEQUENCE</scope>
    <source>
        <strain evidence="2">BAL1</strain>
    </source>
</reference>
<evidence type="ECO:0000259" key="1">
    <source>
        <dbReference type="PROSITE" id="PS50075"/>
    </source>
</evidence>
<dbReference type="NCBIfam" id="TIGR01733">
    <property type="entry name" value="AA-adenyl-dom"/>
    <property type="match status" value="1"/>
</dbReference>
<dbReference type="InterPro" id="IPR036736">
    <property type="entry name" value="ACP-like_sf"/>
</dbReference>
<dbReference type="InterPro" id="IPR023213">
    <property type="entry name" value="CAT-like_dom_sf"/>
</dbReference>
<dbReference type="InterPro" id="IPR001242">
    <property type="entry name" value="Condensation_dom"/>
</dbReference>
<organism evidence="2">
    <name type="scientific">Rheinheimera sp. BAL341</name>
    <dbReference type="NCBI Taxonomy" id="1708203"/>
    <lineage>
        <taxon>Bacteria</taxon>
        <taxon>Pseudomonadati</taxon>
        <taxon>Pseudomonadota</taxon>
        <taxon>Gammaproteobacteria</taxon>
        <taxon>Chromatiales</taxon>
        <taxon>Chromatiaceae</taxon>
        <taxon>Rheinheimera</taxon>
    </lineage>
</organism>
<keyword evidence="2" id="KW-0436">Ligase</keyword>
<proteinExistence type="predicted"/>
<name>A0A486XMR9_9GAMM</name>
<dbReference type="Gene3D" id="3.30.559.30">
    <property type="entry name" value="Nonribosomal peptide synthetase, condensation domain"/>
    <property type="match status" value="1"/>
</dbReference>
<dbReference type="EMBL" id="CAAJGR010000082">
    <property type="protein sequence ID" value="VHO03437.1"/>
    <property type="molecule type" value="Genomic_DNA"/>
</dbReference>
<dbReference type="SUPFAM" id="SSF52777">
    <property type="entry name" value="CoA-dependent acyltransferases"/>
    <property type="match status" value="2"/>
</dbReference>
<dbReference type="Pfam" id="PF00668">
    <property type="entry name" value="Condensation"/>
    <property type="match status" value="1"/>
</dbReference>
<dbReference type="InterPro" id="IPR025110">
    <property type="entry name" value="AMP-bd_C"/>
</dbReference>
<dbReference type="GO" id="GO:0031177">
    <property type="term" value="F:phosphopantetheine binding"/>
    <property type="evidence" value="ECO:0007669"/>
    <property type="project" value="TreeGrafter"/>
</dbReference>
<dbReference type="Gene3D" id="3.30.559.10">
    <property type="entry name" value="Chloramphenicol acetyltransferase-like domain"/>
    <property type="match status" value="1"/>
</dbReference>
<dbReference type="SUPFAM" id="SSF47336">
    <property type="entry name" value="ACP-like"/>
    <property type="match status" value="1"/>
</dbReference>
<dbReference type="Pfam" id="PF00550">
    <property type="entry name" value="PP-binding"/>
    <property type="match status" value="1"/>
</dbReference>
<dbReference type="GO" id="GO:0009239">
    <property type="term" value="P:enterobactin biosynthetic process"/>
    <property type="evidence" value="ECO:0007669"/>
    <property type="project" value="TreeGrafter"/>
</dbReference>
<dbReference type="PROSITE" id="PS50075">
    <property type="entry name" value="CARRIER"/>
    <property type="match status" value="1"/>
</dbReference>
<dbReference type="PANTHER" id="PTHR45527">
    <property type="entry name" value="NONRIBOSOMAL PEPTIDE SYNTHETASE"/>
    <property type="match status" value="1"/>
</dbReference>
<dbReference type="GO" id="GO:0009366">
    <property type="term" value="C:enterobactin synthetase complex"/>
    <property type="evidence" value="ECO:0007669"/>
    <property type="project" value="TreeGrafter"/>
</dbReference>
<evidence type="ECO:0000313" key="2">
    <source>
        <dbReference type="EMBL" id="VHO03437.1"/>
    </source>
</evidence>
<dbReference type="Gene3D" id="3.40.50.980">
    <property type="match status" value="2"/>
</dbReference>
<dbReference type="GO" id="GO:0043041">
    <property type="term" value="P:amino acid activation for nonribosomal peptide biosynthetic process"/>
    <property type="evidence" value="ECO:0007669"/>
    <property type="project" value="TreeGrafter"/>
</dbReference>
<dbReference type="InterPro" id="IPR010071">
    <property type="entry name" value="AA_adenyl_dom"/>
</dbReference>
<dbReference type="CDD" id="cd05930">
    <property type="entry name" value="A_NRPS"/>
    <property type="match status" value="1"/>
</dbReference>
<dbReference type="Pfam" id="PF18563">
    <property type="entry name" value="TubC_N"/>
    <property type="match status" value="1"/>
</dbReference>
<dbReference type="Gene3D" id="1.10.10.1830">
    <property type="entry name" value="Non-ribosomal peptide synthase, adenylation domain"/>
    <property type="match status" value="1"/>
</dbReference>
<dbReference type="GO" id="GO:0050564">
    <property type="term" value="F:N-(5-amino-5-carboxypentanoyl)-L-cysteinyl-D-valine synthase activity"/>
    <property type="evidence" value="ECO:0007669"/>
    <property type="project" value="UniProtKB-EC"/>
</dbReference>
<dbReference type="Pfam" id="PF13193">
    <property type="entry name" value="AMP-binding_C"/>
    <property type="match status" value="1"/>
</dbReference>
<dbReference type="InterPro" id="IPR000873">
    <property type="entry name" value="AMP-dep_synth/lig_dom"/>
</dbReference>
<dbReference type="Gene3D" id="2.30.38.10">
    <property type="entry name" value="Luciferase, Domain 3"/>
    <property type="match status" value="1"/>
</dbReference>
<dbReference type="SUPFAM" id="SSF56801">
    <property type="entry name" value="Acetyl-CoA synthetase-like"/>
    <property type="match status" value="1"/>
</dbReference>
<dbReference type="CDD" id="cd19531">
    <property type="entry name" value="LCL_NRPS-like"/>
    <property type="match status" value="1"/>
</dbReference>
<dbReference type="Gene3D" id="3.30.300.30">
    <property type="match status" value="1"/>
</dbReference>
<dbReference type="InterPro" id="IPR045851">
    <property type="entry name" value="AMP-bd_C_sf"/>
</dbReference>
<dbReference type="EC" id="6.3.2.26" evidence="2"/>
<dbReference type="PANTHER" id="PTHR45527:SF1">
    <property type="entry name" value="FATTY ACID SYNTHASE"/>
    <property type="match status" value="1"/>
</dbReference>
<gene>
    <name evidence="2" type="ORF">BAL341_1435</name>
</gene>
<accession>A0A486XMR9</accession>
<sequence>MQTIGIKELLSDLTNRGIEIWSEKGELNVKAEKSLLTAEVVNVLKRRKAELLKHLSSTVPTQAGADSVAPLSFAQERLWFLEQFEGPSSTYHLQGTFKIYGFLDHLLLQKSLRNIIQRHHILRTSFHEIDGRAVQKIHEDIQFDIPVVDISNSREKDHAAIIKQRLSEEVKKPFDLTCPPLIKMLLFRMTPTEHLLFYKKHHLVTDGWSFSIFAKELKTHYEILRRGIEQSLPPLPLQYANYSRVQKQKFESGALAPQLEYWQSRLSDAPQLLELTTDFRRPAIQQFKGKVHGFKLSSSLTSRLQQIAKENQTTLFVVLLAGFSVLLSRYSNTKDLVIGTPVVNRDDSDLEQLIGLFVNTLALRVQLADSVNFQSLIKTVHTTVLDAFANKEAPFEQVVESLQPERNLSYSPIFQIMFILKNTSIDSLDLTGLKMEHAELNEHSSTKYDLTLSLVEDNQELHGEFEYNTDLFIPNTVQNMADNFTQLMDALSNSMNQPCFSAQMLTESGLSTMLQSWNNTEKSYPNSQGVHKHFEAQCALTPEKAAVVAASASGGTSKIVLTYEQLNNKANDIAFTLQQKGVKSGDLVGVCIERNENMIPALLGIMKTGAAYLPMDPAYPDHKLAQIADSAGIEFILTQHGLSAAASAIACTIDLTNIDNAPQDFESEEVESTSSVYTIYTSGSTGKPKGVQIPHIALSNLLWSMNDLLNFSAEDNFLAVTTISFDISALEIYLPLIRGATVVVATEDERTQTEKLIGLLDSYGITTLQATPATWKMLINSNWKGNSGLKLLCGGEALTSDLAKQLLPLCQSLFNVYGPTETTVWSTAKKVSAEDCRQATIAIGSPIGNTQVYILDEYLNPVPPGVQGELYIAGHGLAHGYYKDEDNTRKRFVNNPFIANTRMYHTGDIASYQSDGVLRYHGRSDFQVKLNGFRIELGEIESALQNHPNIAEAVVTLVPQKNLEKYLIAYIVVSSQMEDIQTVMRQYLVNLLPTFMVPSWFECLAKLPLTDNEKIDRKALPVIQFNKKSFKVLTPAENEDEQQLMDIWKEVLNIDSIGVHDSFFSLGGTSFQLIQVRNILSEKYQRKFEIADFFKYPSIKSFDAFCKKNNEIANEQAIELLNKEASARAENKRKAFQNRRKVKTPAN</sequence>
<dbReference type="InterPro" id="IPR041464">
    <property type="entry name" value="TubC_N"/>
</dbReference>
<dbReference type="InterPro" id="IPR044894">
    <property type="entry name" value="TubC_N_sf"/>
</dbReference>